<keyword evidence="2" id="KW-1185">Reference proteome</keyword>
<evidence type="ECO:0000313" key="1">
    <source>
        <dbReference type="EMBL" id="SFL22303.1"/>
    </source>
</evidence>
<name>A0A1I4FXS1_9HYPH</name>
<reference evidence="1 2" key="1">
    <citation type="submission" date="2016-10" db="EMBL/GenBank/DDBJ databases">
        <authorList>
            <person name="Varghese N."/>
            <person name="Submissions S."/>
        </authorList>
    </citation>
    <scope>NUCLEOTIDE SEQUENCE [LARGE SCALE GENOMIC DNA]</scope>
    <source>
        <strain evidence="1 2">DSM 16392</strain>
    </source>
</reference>
<organism evidence="1 2">
    <name type="scientific">Pseudovibrio ascidiaceicola</name>
    <dbReference type="NCBI Taxonomy" id="285279"/>
    <lineage>
        <taxon>Bacteria</taxon>
        <taxon>Pseudomonadati</taxon>
        <taxon>Pseudomonadota</taxon>
        <taxon>Alphaproteobacteria</taxon>
        <taxon>Hyphomicrobiales</taxon>
        <taxon>Stappiaceae</taxon>
        <taxon>Pseudovibrio</taxon>
    </lineage>
</organism>
<dbReference type="PANTHER" id="PTHR39327">
    <property type="match status" value="1"/>
</dbReference>
<dbReference type="Gene3D" id="3.10.620.30">
    <property type="match status" value="1"/>
</dbReference>
<proteinExistence type="predicted"/>
<dbReference type="EMBL" id="FOSK01000023">
    <property type="protein sequence ID" value="SFL22303.1"/>
    <property type="molecule type" value="Genomic_DNA"/>
</dbReference>
<evidence type="ECO:0000313" key="2">
    <source>
        <dbReference type="Proteomes" id="UP000199598"/>
    </source>
</evidence>
<dbReference type="InterPro" id="IPR010319">
    <property type="entry name" value="Transglutaminase-like_Cys_pept"/>
</dbReference>
<dbReference type="RefSeq" id="WP_093524243.1">
    <property type="nucleotide sequence ID" value="NZ_FOSK01000023.1"/>
</dbReference>
<dbReference type="SUPFAM" id="SSF54001">
    <property type="entry name" value="Cysteine proteinases"/>
    <property type="match status" value="1"/>
</dbReference>
<dbReference type="InterPro" id="IPR038765">
    <property type="entry name" value="Papain-like_cys_pep_sf"/>
</dbReference>
<accession>A0A1I4FXS1</accession>
<dbReference type="Proteomes" id="UP000199598">
    <property type="component" value="Unassembled WGS sequence"/>
</dbReference>
<dbReference type="Pfam" id="PF06035">
    <property type="entry name" value="Peptidase_C93"/>
    <property type="match status" value="1"/>
</dbReference>
<comment type="caution">
    <text evidence="1">The sequence shown here is derived from an EMBL/GenBank/DDBJ whole genome shotgun (WGS) entry which is preliminary data.</text>
</comment>
<dbReference type="PANTHER" id="PTHR39327:SF1">
    <property type="entry name" value="BLR5470 PROTEIN"/>
    <property type="match status" value="1"/>
</dbReference>
<gene>
    <name evidence="1" type="ORF">SAMN04488518_12332</name>
</gene>
<protein>
    <submittedName>
        <fullName evidence="1">Transglutaminase-like cysteine proteinase BTLCP</fullName>
    </submittedName>
</protein>
<sequence length="301" mass="33538">MFCNRFWTAGKCRAVTKDYCVYKAAVLGFAGIALGFSQFVSAAAALEPQTPYFPTDLASVATPEPVLVAKVRLPVPMAKPELPAIETASAHGSNTELNTPTRNLQRMVRSTAGTSIDRRWNIITTQMDRITGSSKCLNSSDKCEVSVLNTWGNLIKAARKLPRYKQLAYVNRGINALISYKSDQQVWGRSDYWASPIETLSQRRGDCEDYAVLKYWTLRELGIPAEDMKVVAVYDTKIGQYHAILSLSYKGGEYVLDNRFGRVALKQDTKNYKWVHVAGSGQQLPQKVKFTSLAAMTRAFN</sequence>